<evidence type="ECO:0000313" key="2">
    <source>
        <dbReference type="Proteomes" id="UP001597145"/>
    </source>
</evidence>
<keyword evidence="2" id="KW-1185">Reference proteome</keyword>
<dbReference type="SUPFAM" id="SSF52540">
    <property type="entry name" value="P-loop containing nucleoside triphosphate hydrolases"/>
    <property type="match status" value="1"/>
</dbReference>
<reference evidence="2" key="1">
    <citation type="journal article" date="2019" name="Int. J. Syst. Evol. Microbiol.">
        <title>The Global Catalogue of Microorganisms (GCM) 10K type strain sequencing project: providing services to taxonomists for standard genome sequencing and annotation.</title>
        <authorList>
            <consortium name="The Broad Institute Genomics Platform"/>
            <consortium name="The Broad Institute Genome Sequencing Center for Infectious Disease"/>
            <person name="Wu L."/>
            <person name="Ma J."/>
        </authorList>
    </citation>
    <scope>NUCLEOTIDE SEQUENCE [LARGE SCALE GENOMIC DNA]</scope>
    <source>
        <strain evidence="2">JCM 12165</strain>
    </source>
</reference>
<gene>
    <name evidence="1" type="ORF">ACFSCY_36725</name>
</gene>
<protein>
    <submittedName>
        <fullName evidence="1">DUF1611 domain-containing protein</fullName>
    </submittedName>
</protein>
<dbReference type="Gene3D" id="3.40.50.300">
    <property type="entry name" value="P-loop containing nucleotide triphosphate hydrolases"/>
    <property type="match status" value="1"/>
</dbReference>
<dbReference type="RefSeq" id="WP_343972942.1">
    <property type="nucleotide sequence ID" value="NZ_BAAAJG010000003.1"/>
</dbReference>
<dbReference type="Proteomes" id="UP001597145">
    <property type="component" value="Unassembled WGS sequence"/>
</dbReference>
<sequence>MENTHGRRVRLYPEDVVAGAFGNRYATDYYEGYLPTGPAAHLLTAGGVVGWVASAHARRGEPTVLEVLGLLADRSGRPLSLDDCAMPAPTSARPELGTFVVVGSSMGAGKTTTASALARGWSRTGLRVGAGKVTGSGSGKDRWMYHDAGAAEIVDFLDFGMASTFGYPPQRLRATMVGIRDALVGRGASVVVLEIADGLLQEETRGLAAGLAGFADGVVLAVADALSAVAGVGIMADLGAPVRAVSGLLTASPLASREAAAATGLPVLSPAELIAGGALELLNGAAVPA</sequence>
<comment type="caution">
    <text evidence="1">The sequence shown here is derived from an EMBL/GenBank/DDBJ whole genome shotgun (WGS) entry which is preliminary data.</text>
</comment>
<dbReference type="InterPro" id="IPR027417">
    <property type="entry name" value="P-loop_NTPase"/>
</dbReference>
<evidence type="ECO:0000313" key="1">
    <source>
        <dbReference type="EMBL" id="MFD1534970.1"/>
    </source>
</evidence>
<dbReference type="EMBL" id="JBHUCP010000048">
    <property type="protein sequence ID" value="MFD1534970.1"/>
    <property type="molecule type" value="Genomic_DNA"/>
</dbReference>
<accession>A0ABW4FWT6</accession>
<name>A0ABW4FWT6_9PSEU</name>
<organism evidence="1 2">
    <name type="scientific">Pseudonocardia aurantiaca</name>
    <dbReference type="NCBI Taxonomy" id="75290"/>
    <lineage>
        <taxon>Bacteria</taxon>
        <taxon>Bacillati</taxon>
        <taxon>Actinomycetota</taxon>
        <taxon>Actinomycetes</taxon>
        <taxon>Pseudonocardiales</taxon>
        <taxon>Pseudonocardiaceae</taxon>
        <taxon>Pseudonocardia</taxon>
    </lineage>
</organism>
<proteinExistence type="predicted"/>